<keyword evidence="7" id="KW-1185">Reference proteome</keyword>
<dbReference type="SUPFAM" id="SSF50978">
    <property type="entry name" value="WD40 repeat-like"/>
    <property type="match status" value="1"/>
</dbReference>
<keyword evidence="3" id="KW-0853">WD repeat</keyword>
<dbReference type="PANTHER" id="PTHR12442">
    <property type="entry name" value="DYNEIN INTERMEDIATE CHAIN"/>
    <property type="match status" value="1"/>
</dbReference>
<comment type="subcellular location">
    <subcellularLocation>
        <location evidence="1">Cytoplasm</location>
    </subcellularLocation>
</comment>
<evidence type="ECO:0000256" key="1">
    <source>
        <dbReference type="ARBA" id="ARBA00004496"/>
    </source>
</evidence>
<dbReference type="InterPro" id="IPR015943">
    <property type="entry name" value="WD40/YVTN_repeat-like_dom_sf"/>
</dbReference>
<dbReference type="Pfam" id="PF00400">
    <property type="entry name" value="WD40"/>
    <property type="match status" value="2"/>
</dbReference>
<feature type="domain" description="Chitin-binding type-4" evidence="5">
    <location>
        <begin position="540"/>
        <end position="731"/>
    </location>
</feature>
<dbReference type="GO" id="GO:0045504">
    <property type="term" value="F:dynein heavy chain binding"/>
    <property type="evidence" value="ECO:0007669"/>
    <property type="project" value="TreeGrafter"/>
</dbReference>
<keyword evidence="4" id="KW-0677">Repeat</keyword>
<dbReference type="Gene3D" id="2.130.10.10">
    <property type="entry name" value="YVTN repeat-like/Quinoprotein amine dehydrogenase"/>
    <property type="match status" value="2"/>
</dbReference>
<organism evidence="6 7">
    <name type="scientific">Eufriesea mexicana</name>
    <dbReference type="NCBI Taxonomy" id="516756"/>
    <lineage>
        <taxon>Eukaryota</taxon>
        <taxon>Metazoa</taxon>
        <taxon>Ecdysozoa</taxon>
        <taxon>Arthropoda</taxon>
        <taxon>Hexapoda</taxon>
        <taxon>Insecta</taxon>
        <taxon>Pterygota</taxon>
        <taxon>Neoptera</taxon>
        <taxon>Endopterygota</taxon>
        <taxon>Hymenoptera</taxon>
        <taxon>Apocrita</taxon>
        <taxon>Aculeata</taxon>
        <taxon>Apoidea</taxon>
        <taxon>Anthophila</taxon>
        <taxon>Apidae</taxon>
        <taxon>Eufriesea</taxon>
    </lineage>
</organism>
<dbReference type="Pfam" id="PF03067">
    <property type="entry name" value="LPMO_10"/>
    <property type="match status" value="1"/>
</dbReference>
<dbReference type="EMBL" id="KQ760688">
    <property type="protein sequence ID" value="OAD59354.1"/>
    <property type="molecule type" value="Genomic_DNA"/>
</dbReference>
<evidence type="ECO:0000256" key="2">
    <source>
        <dbReference type="ARBA" id="ARBA00022490"/>
    </source>
</evidence>
<dbReference type="OrthoDB" id="4189at2759"/>
<dbReference type="InterPro" id="IPR004302">
    <property type="entry name" value="Cellulose/chitin-bd_N"/>
</dbReference>
<dbReference type="SMART" id="SM00320">
    <property type="entry name" value="WD40"/>
    <property type="match status" value="7"/>
</dbReference>
<dbReference type="GO" id="GO:0045503">
    <property type="term" value="F:dynein light chain binding"/>
    <property type="evidence" value="ECO:0007669"/>
    <property type="project" value="TreeGrafter"/>
</dbReference>
<dbReference type="PANTHER" id="PTHR12442:SF22">
    <property type="entry name" value="CYTOPLASMIC DYNEIN 1 INTERMEDIATE CHAIN-RELATED"/>
    <property type="match status" value="1"/>
</dbReference>
<dbReference type="InterPro" id="IPR001680">
    <property type="entry name" value="WD40_rpt"/>
</dbReference>
<dbReference type="GO" id="GO:0010970">
    <property type="term" value="P:transport along microtubule"/>
    <property type="evidence" value="ECO:0007669"/>
    <property type="project" value="TreeGrafter"/>
</dbReference>
<dbReference type="InterPro" id="IPR036322">
    <property type="entry name" value="WD40_repeat_dom_sf"/>
</dbReference>
<proteinExistence type="predicted"/>
<evidence type="ECO:0000256" key="4">
    <source>
        <dbReference type="ARBA" id="ARBA00022737"/>
    </source>
</evidence>
<dbReference type="GO" id="GO:0005868">
    <property type="term" value="C:cytoplasmic dynein complex"/>
    <property type="evidence" value="ECO:0007669"/>
    <property type="project" value="TreeGrafter"/>
</dbReference>
<evidence type="ECO:0000256" key="3">
    <source>
        <dbReference type="ARBA" id="ARBA00022574"/>
    </source>
</evidence>
<accession>A0A310SIP5</accession>
<name>A0A310SIP5_9HYME</name>
<evidence type="ECO:0000313" key="7">
    <source>
        <dbReference type="Proteomes" id="UP000250275"/>
    </source>
</evidence>
<dbReference type="Proteomes" id="UP000250275">
    <property type="component" value="Unassembled WGS sequence"/>
</dbReference>
<evidence type="ECO:0000259" key="5">
    <source>
        <dbReference type="Pfam" id="PF03067"/>
    </source>
</evidence>
<reference evidence="6 7" key="1">
    <citation type="submission" date="2015-07" db="EMBL/GenBank/DDBJ databases">
        <title>The genome of Eufriesea mexicana.</title>
        <authorList>
            <person name="Pan H."/>
            <person name="Kapheim K."/>
        </authorList>
    </citation>
    <scope>NUCLEOTIDE SEQUENCE [LARGE SCALE GENOMIC DNA]</scope>
    <source>
        <strain evidence="6">0111107269</strain>
        <tissue evidence="6">Whole body</tissue>
    </source>
</reference>
<dbReference type="InterPro" id="IPR050687">
    <property type="entry name" value="Dynein_IC"/>
</dbReference>
<protein>
    <submittedName>
        <fullName evidence="6">Cytoplasmic dynein 1 intermediate chain</fullName>
    </submittedName>
</protein>
<dbReference type="GO" id="GO:0005737">
    <property type="term" value="C:cytoplasm"/>
    <property type="evidence" value="ECO:0007669"/>
    <property type="project" value="UniProtKB-SubCell"/>
</dbReference>
<dbReference type="AlphaFoldDB" id="A0A310SIP5"/>
<sequence length="808" mass="91221">MDNQINALVNPQIAIVEQNKLRIVIGTDYLNVEQLEEPKIKVEASLTTCARKTCHARRNAFVAESPTTWDFQDSRVPRHEKSKKKGKAFKHAEGMERKIPMPNCSTLRPSCWKTVTGLPCSTTEHTKIESHVWKNELSEEQKQMIILSEDFQRFLNRTGRIVERALGESVNIYSDYTGTMDGEDGMDEKSHQRISLNRWFFCDRWSRNRCVTSMDWSPQFPELLAASYNNNDDTPNDPDGVCLVWNTKFKKTTPEFIFHCQSPVMSTTFARFHPNLIIGGTYSGQIVLWDNRVQKRTPIQRTPLSASAHTHPVYCLNVVGVQNAHNLISISTDGKLCSWSLDMLSQPHEILELHSKQAKPIAATCLAFPPGEVNNFAVGSEDGNVYSACRHGAKAGVLETYEGHQGPITGICAHGVQGGIDFSHLFLTSSIDWTIKLWSLKENKCLYSFEHNGDYVYDVAWSPTHPALFAAVDDSGRLDLWNLNQDTEVPTASVVIDGSPALNRVSWTPSGLHVTVGDDSGKIWVYDVAEVPNYTFVSGHGRLMDPPARNCMWRFGYPNPVNYNDNELFCGGYAVQWVQNKGQCGVCGDAYHLHEPRPHEAGGEYAKGTIVRHYTVGQDIDVEIELTANHLGRFEMYLCPNNNPRQVASQECFDRYPLYVSGTRDVRFEIPQDTERKAIFRYKVTLPAYVTCTQCVMQWNYYTGNMWGTCENGTEANGCGRPETFRNCADVSIVTSTAGVPPLFVQQDNPFLLYYKDYRSPNIFPLVVRSQVCLSTPLYRRIPGMNNWCQTNCLRYPPNCPATICQCP</sequence>
<dbReference type="FunFam" id="2.130.10.10:FF:000781">
    <property type="entry name" value="Cytoplasmic dynein intermediate chain"/>
    <property type="match status" value="1"/>
</dbReference>
<evidence type="ECO:0000313" key="6">
    <source>
        <dbReference type="EMBL" id="OAD59354.1"/>
    </source>
</evidence>
<keyword evidence="2" id="KW-0963">Cytoplasm</keyword>
<gene>
    <name evidence="6" type="ORF">WN48_09185</name>
</gene>